<dbReference type="OrthoDB" id="9946503at2"/>
<reference evidence="2 3" key="1">
    <citation type="submission" date="2013-07" db="EMBL/GenBank/DDBJ databases">
        <title>Comparative Genomic and Metabolomic Analysis of Twelve Strains of Pseudoalteromonas luteoviolacea.</title>
        <authorList>
            <person name="Vynne N.G."/>
            <person name="Mansson M."/>
            <person name="Gram L."/>
        </authorList>
    </citation>
    <scope>NUCLEOTIDE SEQUENCE [LARGE SCALE GENOMIC DNA]</scope>
    <source>
        <strain evidence="2 3">NCIMB 1942</strain>
    </source>
</reference>
<dbReference type="PATRIC" id="fig|1365253.3.peg.419"/>
<accession>A0A167HBV6</accession>
<feature type="signal peptide" evidence="1">
    <location>
        <begin position="1"/>
        <end position="24"/>
    </location>
</feature>
<dbReference type="RefSeq" id="WP_063375474.1">
    <property type="nucleotide sequence ID" value="NZ_AUXT01000019.1"/>
</dbReference>
<proteinExistence type="predicted"/>
<evidence type="ECO:0000313" key="2">
    <source>
        <dbReference type="EMBL" id="KZN57950.1"/>
    </source>
</evidence>
<dbReference type="AlphaFoldDB" id="A0A167HBV6"/>
<protein>
    <submittedName>
        <fullName evidence="2">Uncharacterized protein</fullName>
    </submittedName>
</protein>
<evidence type="ECO:0000256" key="1">
    <source>
        <dbReference type="SAM" id="SignalP"/>
    </source>
</evidence>
<keyword evidence="1" id="KW-0732">Signal</keyword>
<dbReference type="EMBL" id="AUXT01000019">
    <property type="protein sequence ID" value="KZN57950.1"/>
    <property type="molecule type" value="Genomic_DNA"/>
</dbReference>
<name>A0A167HBV6_9GAMM</name>
<feature type="chain" id="PRO_5007887471" evidence="1">
    <location>
        <begin position="25"/>
        <end position="184"/>
    </location>
</feature>
<evidence type="ECO:0000313" key="3">
    <source>
        <dbReference type="Proteomes" id="UP000076587"/>
    </source>
</evidence>
<gene>
    <name evidence="2" type="ORF">N482_22885</name>
</gene>
<dbReference type="Proteomes" id="UP000076587">
    <property type="component" value="Unassembled WGS sequence"/>
</dbReference>
<sequence length="184" mass="20837">MNKGLFSIAFCFMALLCTSQETDAADSKENKFASLKEHFSLTGKCTSIWEEEIRKWKLINGDSYHSINSLRNAITDDNVSLFSSVVRKAWSYQKENGSTETEQNIGRWPISSQEYRVATPLAFVAAPDSIPDDCMAAVWLEPSILNLFSTSEREGKQMNGADVSEPRSSKWAIYWIFVNLESER</sequence>
<comment type="caution">
    <text evidence="2">The sequence shown here is derived from an EMBL/GenBank/DDBJ whole genome shotgun (WGS) entry which is preliminary data.</text>
</comment>
<organism evidence="2 3">
    <name type="scientific">Pseudoalteromonas luteoviolacea NCIMB 1942</name>
    <dbReference type="NCBI Taxonomy" id="1365253"/>
    <lineage>
        <taxon>Bacteria</taxon>
        <taxon>Pseudomonadati</taxon>
        <taxon>Pseudomonadota</taxon>
        <taxon>Gammaproteobacteria</taxon>
        <taxon>Alteromonadales</taxon>
        <taxon>Pseudoalteromonadaceae</taxon>
        <taxon>Pseudoalteromonas</taxon>
    </lineage>
</organism>